<gene>
    <name evidence="3" type="ORF">QBC47DRAFT_396264</name>
</gene>
<accession>A0AAJ0BL45</accession>
<feature type="compositionally biased region" description="Basic residues" evidence="1">
    <location>
        <begin position="157"/>
        <end position="177"/>
    </location>
</feature>
<proteinExistence type="predicted"/>
<keyword evidence="4" id="KW-1185">Reference proteome</keyword>
<dbReference type="PANTHER" id="PTHR38795">
    <property type="entry name" value="DUF6604 DOMAIN-CONTAINING PROTEIN"/>
    <property type="match status" value="1"/>
</dbReference>
<feature type="region of interest" description="Disordered" evidence="1">
    <location>
        <begin position="108"/>
        <end position="183"/>
    </location>
</feature>
<evidence type="ECO:0000256" key="1">
    <source>
        <dbReference type="SAM" id="MobiDB-lite"/>
    </source>
</evidence>
<feature type="compositionally biased region" description="Acidic residues" evidence="1">
    <location>
        <begin position="138"/>
        <end position="148"/>
    </location>
</feature>
<dbReference type="EMBL" id="MU839827">
    <property type="protein sequence ID" value="KAK1760265.1"/>
    <property type="molecule type" value="Genomic_DNA"/>
</dbReference>
<dbReference type="Proteomes" id="UP001239445">
    <property type="component" value="Unassembled WGS sequence"/>
</dbReference>
<feature type="region of interest" description="Disordered" evidence="1">
    <location>
        <begin position="1"/>
        <end position="22"/>
    </location>
</feature>
<reference evidence="3" key="1">
    <citation type="submission" date="2023-06" db="EMBL/GenBank/DDBJ databases">
        <title>Genome-scale phylogeny and comparative genomics of the fungal order Sordariales.</title>
        <authorList>
            <consortium name="Lawrence Berkeley National Laboratory"/>
            <person name="Hensen N."/>
            <person name="Bonometti L."/>
            <person name="Westerberg I."/>
            <person name="Brannstrom I.O."/>
            <person name="Guillou S."/>
            <person name="Cros-Aarteil S."/>
            <person name="Calhoun S."/>
            <person name="Haridas S."/>
            <person name="Kuo A."/>
            <person name="Mondo S."/>
            <person name="Pangilinan J."/>
            <person name="Riley R."/>
            <person name="Labutti K."/>
            <person name="Andreopoulos B."/>
            <person name="Lipzen A."/>
            <person name="Chen C."/>
            <person name="Yanf M."/>
            <person name="Daum C."/>
            <person name="Ng V."/>
            <person name="Clum A."/>
            <person name="Steindorff A."/>
            <person name="Ohm R."/>
            <person name="Martin F."/>
            <person name="Silar P."/>
            <person name="Natvig D."/>
            <person name="Lalanne C."/>
            <person name="Gautier V."/>
            <person name="Ament-Velasquez S.L."/>
            <person name="Kruys A."/>
            <person name="Hutchinson M.I."/>
            <person name="Powell A.J."/>
            <person name="Barry K."/>
            <person name="Miller A.N."/>
            <person name="Grigoriev I.V."/>
            <person name="Debuchy R."/>
            <person name="Gladieux P."/>
            <person name="Thoren M.H."/>
            <person name="Johannesson H."/>
        </authorList>
    </citation>
    <scope>NUCLEOTIDE SEQUENCE</scope>
    <source>
        <strain evidence="3">PSN4</strain>
    </source>
</reference>
<name>A0AAJ0BL45_9PEZI</name>
<dbReference type="Pfam" id="PF20253">
    <property type="entry name" value="DUF6604"/>
    <property type="match status" value="1"/>
</dbReference>
<feature type="domain" description="DUF6604" evidence="2">
    <location>
        <begin position="8"/>
        <end position="213"/>
    </location>
</feature>
<dbReference type="InterPro" id="IPR046539">
    <property type="entry name" value="DUF6604"/>
</dbReference>
<evidence type="ECO:0000313" key="4">
    <source>
        <dbReference type="Proteomes" id="UP001239445"/>
    </source>
</evidence>
<sequence>MDAPKGSKNIEKRKKSKTKTAQSLPITVAPDAKAVHWSQLEGLAQRVVDHAASDEIPLAAINILRDVVNLRKQSYCFFSGALKHSEDENTKQSNTNHIHIISACSSGPWPSSKAWYRRPPKSPSNTSTHPDAKAPGVGDDELEDEAAEETTGPLSKTSKRGEKKKASKKPNKQKKPLRLGGPVRFDDSAWEDEYDDEFNLYMMVYCFFVDFETRNYVQ</sequence>
<evidence type="ECO:0000259" key="2">
    <source>
        <dbReference type="Pfam" id="PF20253"/>
    </source>
</evidence>
<dbReference type="PANTHER" id="PTHR38795:SF1">
    <property type="entry name" value="DUF6604 DOMAIN-CONTAINING PROTEIN"/>
    <property type="match status" value="1"/>
</dbReference>
<protein>
    <recommendedName>
        <fullName evidence="2">DUF6604 domain-containing protein</fullName>
    </recommendedName>
</protein>
<organism evidence="3 4">
    <name type="scientific">Echria macrotheca</name>
    <dbReference type="NCBI Taxonomy" id="438768"/>
    <lineage>
        <taxon>Eukaryota</taxon>
        <taxon>Fungi</taxon>
        <taxon>Dikarya</taxon>
        <taxon>Ascomycota</taxon>
        <taxon>Pezizomycotina</taxon>
        <taxon>Sordariomycetes</taxon>
        <taxon>Sordariomycetidae</taxon>
        <taxon>Sordariales</taxon>
        <taxon>Schizotheciaceae</taxon>
        <taxon>Echria</taxon>
    </lineage>
</organism>
<comment type="caution">
    <text evidence="3">The sequence shown here is derived from an EMBL/GenBank/DDBJ whole genome shotgun (WGS) entry which is preliminary data.</text>
</comment>
<evidence type="ECO:0000313" key="3">
    <source>
        <dbReference type="EMBL" id="KAK1760265.1"/>
    </source>
</evidence>
<dbReference type="AlphaFoldDB" id="A0AAJ0BL45"/>